<name>A0A812KWF1_9DINO</name>
<evidence type="ECO:0000256" key="2">
    <source>
        <dbReference type="ARBA" id="ARBA00022741"/>
    </source>
</evidence>
<dbReference type="GO" id="GO:0016567">
    <property type="term" value="P:protein ubiquitination"/>
    <property type="evidence" value="ECO:0007669"/>
    <property type="project" value="InterPro"/>
</dbReference>
<evidence type="ECO:0000259" key="10">
    <source>
        <dbReference type="PROSITE" id="PS51698"/>
    </source>
</evidence>
<dbReference type="Gene3D" id="3.40.850.10">
    <property type="entry name" value="Kinesin motor domain"/>
    <property type="match status" value="1"/>
</dbReference>
<dbReference type="GO" id="GO:0008017">
    <property type="term" value="F:microtubule binding"/>
    <property type="evidence" value="ECO:0007669"/>
    <property type="project" value="InterPro"/>
</dbReference>
<dbReference type="PROSITE" id="PS00411">
    <property type="entry name" value="KINESIN_MOTOR_1"/>
    <property type="match status" value="1"/>
</dbReference>
<keyword evidence="5 7" id="KW-0505">Motor protein</keyword>
<comment type="similarity">
    <text evidence="6 7">Belongs to the TRAFAC class myosin-kinesin ATPase superfamily. Kinesin family.</text>
</comment>
<dbReference type="Gene3D" id="3.30.40.10">
    <property type="entry name" value="Zinc/RING finger domain, C3HC4 (zinc finger)"/>
    <property type="match status" value="1"/>
</dbReference>
<dbReference type="Proteomes" id="UP000604046">
    <property type="component" value="Unassembled WGS sequence"/>
</dbReference>
<keyword evidence="3 7" id="KW-0067">ATP-binding</keyword>
<dbReference type="SUPFAM" id="SSF57850">
    <property type="entry name" value="RING/U-box"/>
    <property type="match status" value="1"/>
</dbReference>
<dbReference type="Pfam" id="PF00225">
    <property type="entry name" value="Kinesin"/>
    <property type="match status" value="1"/>
</dbReference>
<gene>
    <name evidence="11" type="primary">KLP1</name>
    <name evidence="11" type="ORF">SNAT2548_LOCUS9960</name>
</gene>
<dbReference type="PROSITE" id="PS51698">
    <property type="entry name" value="U_BOX"/>
    <property type="match status" value="1"/>
</dbReference>
<comment type="caution">
    <text evidence="11">The sequence shown here is derived from an EMBL/GenBank/DDBJ whole genome shotgun (WGS) entry which is preliminary data.</text>
</comment>
<dbReference type="InterPro" id="IPR036047">
    <property type="entry name" value="F-box-like_dom_sf"/>
</dbReference>
<dbReference type="InterPro" id="IPR019821">
    <property type="entry name" value="Kinesin_motor_CS"/>
</dbReference>
<dbReference type="SUPFAM" id="SSF81383">
    <property type="entry name" value="F-box domain"/>
    <property type="match status" value="1"/>
</dbReference>
<dbReference type="OrthoDB" id="3176171at2759"/>
<dbReference type="GO" id="GO:0007018">
    <property type="term" value="P:microtubule-based movement"/>
    <property type="evidence" value="ECO:0007669"/>
    <property type="project" value="InterPro"/>
</dbReference>
<evidence type="ECO:0000256" key="3">
    <source>
        <dbReference type="ARBA" id="ARBA00022840"/>
    </source>
</evidence>
<dbReference type="SUPFAM" id="SSF52540">
    <property type="entry name" value="P-loop containing nucleoside triphosphate hydrolases"/>
    <property type="match status" value="1"/>
</dbReference>
<evidence type="ECO:0000313" key="12">
    <source>
        <dbReference type="Proteomes" id="UP000604046"/>
    </source>
</evidence>
<dbReference type="InterPro" id="IPR036961">
    <property type="entry name" value="Kinesin_motor_dom_sf"/>
</dbReference>
<dbReference type="Pfam" id="PF04564">
    <property type="entry name" value="U-box"/>
    <property type="match status" value="1"/>
</dbReference>
<dbReference type="PANTHER" id="PTHR47968">
    <property type="entry name" value="CENTROMERE PROTEIN E"/>
    <property type="match status" value="1"/>
</dbReference>
<keyword evidence="12" id="KW-1185">Reference proteome</keyword>
<evidence type="ECO:0000256" key="4">
    <source>
        <dbReference type="ARBA" id="ARBA00023054"/>
    </source>
</evidence>
<dbReference type="InterPro" id="IPR001752">
    <property type="entry name" value="Kinesin_motor_dom"/>
</dbReference>
<keyword evidence="2 7" id="KW-0547">Nucleotide-binding</keyword>
<dbReference type="EMBL" id="CAJNDS010000802">
    <property type="protein sequence ID" value="CAE7234924.1"/>
    <property type="molecule type" value="Genomic_DNA"/>
</dbReference>
<dbReference type="GO" id="GO:0003777">
    <property type="term" value="F:microtubule motor activity"/>
    <property type="evidence" value="ECO:0007669"/>
    <property type="project" value="InterPro"/>
</dbReference>
<evidence type="ECO:0000256" key="6">
    <source>
        <dbReference type="PROSITE-ProRule" id="PRU00283"/>
    </source>
</evidence>
<dbReference type="AlphaFoldDB" id="A0A812KWF1"/>
<feature type="domain" description="U-box" evidence="10">
    <location>
        <begin position="316"/>
        <end position="393"/>
    </location>
</feature>
<protein>
    <recommendedName>
        <fullName evidence="7">Kinesin-like protein</fullName>
    </recommendedName>
</protein>
<dbReference type="GO" id="GO:0004842">
    <property type="term" value="F:ubiquitin-protein transferase activity"/>
    <property type="evidence" value="ECO:0007669"/>
    <property type="project" value="InterPro"/>
</dbReference>
<dbReference type="GO" id="GO:0005524">
    <property type="term" value="F:ATP binding"/>
    <property type="evidence" value="ECO:0007669"/>
    <property type="project" value="UniProtKB-KW"/>
</dbReference>
<evidence type="ECO:0000259" key="9">
    <source>
        <dbReference type="PROSITE" id="PS50067"/>
    </source>
</evidence>
<evidence type="ECO:0000313" key="11">
    <source>
        <dbReference type="EMBL" id="CAE7234924.1"/>
    </source>
</evidence>
<keyword evidence="1 7" id="KW-0493">Microtubule</keyword>
<evidence type="ECO:0000256" key="1">
    <source>
        <dbReference type="ARBA" id="ARBA00022701"/>
    </source>
</evidence>
<feature type="domain" description="Kinesin motor" evidence="9">
    <location>
        <begin position="1"/>
        <end position="246"/>
    </location>
</feature>
<evidence type="ECO:0000256" key="8">
    <source>
        <dbReference type="SAM" id="Coils"/>
    </source>
</evidence>
<accession>A0A812KWF1</accession>
<feature type="coiled-coil region" evidence="8">
    <location>
        <begin position="251"/>
        <end position="292"/>
    </location>
</feature>
<evidence type="ECO:0000256" key="5">
    <source>
        <dbReference type="ARBA" id="ARBA00023175"/>
    </source>
</evidence>
<dbReference type="PANTHER" id="PTHR47968:SF36">
    <property type="entry name" value="KINESIN HEAVY CHAIN ISOFORM X1"/>
    <property type="match status" value="1"/>
</dbReference>
<organism evidence="11 12">
    <name type="scientific">Symbiodinium natans</name>
    <dbReference type="NCBI Taxonomy" id="878477"/>
    <lineage>
        <taxon>Eukaryota</taxon>
        <taxon>Sar</taxon>
        <taxon>Alveolata</taxon>
        <taxon>Dinophyceae</taxon>
        <taxon>Suessiales</taxon>
        <taxon>Symbiodiniaceae</taxon>
        <taxon>Symbiodinium</taxon>
    </lineage>
</organism>
<comment type="caution">
    <text evidence="6">Lacks conserved residue(s) required for the propagation of feature annotation.</text>
</comment>
<sequence length="499" mass="55172">MHFCLDHPVAPLCLQDVDSQSIGIIPRALQELVDYATNTDGLVQLRASYVEIYNENVLDLLAPLGGAIVGDMPSSAEMREQAKDLFLPTVTETPFGSVREAMEVMRLGNKNRHQAETKMNRNSSRSHAVFIVTVLNRVDQSRQKFGQLYLVDLAGSERVTKTGVAGTQLSEAKSINKSLLALGQVIFALAHKLKHVPYRDSKLTHLLRNCLGGNARTAVLITVSPHADNAGETLSSLRFGARASLVENAASENVAENVQELKRLLERARQDLAELRASNHRLQAEISAYKAAPIGCPSPGDGQNGQQFAKRIVVWELLPSLVCPLTHGIMRDPVLASDGWSYERRAIEKHIAKAGRAMPLSPVTGQRLSTRLFTPNLLVKQLVRQYLPDLGPLEEPLPVIQLLHVWHVQLILSFLDFRSLARCEAVWPSFRAIAEDQVWAQLLQRDFPNSDLDPHMARSTYREEALKAGIHKTPASGGMKKADGAWRGLRLFQPKGNTA</sequence>
<dbReference type="InterPro" id="IPR027417">
    <property type="entry name" value="P-loop_NTPase"/>
</dbReference>
<reference evidence="11" key="1">
    <citation type="submission" date="2021-02" db="EMBL/GenBank/DDBJ databases">
        <authorList>
            <person name="Dougan E. K."/>
            <person name="Rhodes N."/>
            <person name="Thang M."/>
            <person name="Chan C."/>
        </authorList>
    </citation>
    <scope>NUCLEOTIDE SEQUENCE</scope>
</reference>
<dbReference type="CDD" id="cd16655">
    <property type="entry name" value="RING-Ubox_WDSUB1-like"/>
    <property type="match status" value="1"/>
</dbReference>
<dbReference type="InterPro" id="IPR013083">
    <property type="entry name" value="Znf_RING/FYVE/PHD"/>
</dbReference>
<dbReference type="SMART" id="SM00129">
    <property type="entry name" value="KISc"/>
    <property type="match status" value="1"/>
</dbReference>
<dbReference type="InterPro" id="IPR027640">
    <property type="entry name" value="Kinesin-like_fam"/>
</dbReference>
<keyword evidence="4 8" id="KW-0175">Coiled coil</keyword>
<evidence type="ECO:0000256" key="7">
    <source>
        <dbReference type="RuleBase" id="RU000394"/>
    </source>
</evidence>
<dbReference type="InterPro" id="IPR003613">
    <property type="entry name" value="Ubox_domain"/>
</dbReference>
<dbReference type="PRINTS" id="PR00380">
    <property type="entry name" value="KINESINHEAVY"/>
</dbReference>
<dbReference type="PROSITE" id="PS50067">
    <property type="entry name" value="KINESIN_MOTOR_2"/>
    <property type="match status" value="1"/>
</dbReference>
<dbReference type="SMART" id="SM00504">
    <property type="entry name" value="Ubox"/>
    <property type="match status" value="1"/>
</dbReference>
<dbReference type="GO" id="GO:0005874">
    <property type="term" value="C:microtubule"/>
    <property type="evidence" value="ECO:0007669"/>
    <property type="project" value="UniProtKB-KW"/>
</dbReference>
<proteinExistence type="inferred from homology"/>